<feature type="transmembrane region" description="Helical" evidence="1">
    <location>
        <begin position="98"/>
        <end position="120"/>
    </location>
</feature>
<evidence type="ECO:0000256" key="1">
    <source>
        <dbReference type="SAM" id="Phobius"/>
    </source>
</evidence>
<keyword evidence="1" id="KW-0812">Transmembrane</keyword>
<evidence type="ECO:0000313" key="3">
    <source>
        <dbReference type="Proteomes" id="UP001066276"/>
    </source>
</evidence>
<comment type="caution">
    <text evidence="2">The sequence shown here is derived from an EMBL/GenBank/DDBJ whole genome shotgun (WGS) entry which is preliminary data.</text>
</comment>
<dbReference type="AlphaFoldDB" id="A0AAV7WT61"/>
<keyword evidence="3" id="KW-1185">Reference proteome</keyword>
<accession>A0AAV7WT61</accession>
<proteinExistence type="predicted"/>
<reference evidence="2" key="1">
    <citation type="journal article" date="2022" name="bioRxiv">
        <title>Sequencing and chromosome-scale assembly of the giantPleurodeles waltlgenome.</title>
        <authorList>
            <person name="Brown T."/>
            <person name="Elewa A."/>
            <person name="Iarovenko S."/>
            <person name="Subramanian E."/>
            <person name="Araus A.J."/>
            <person name="Petzold A."/>
            <person name="Susuki M."/>
            <person name="Suzuki K.-i.T."/>
            <person name="Hayashi T."/>
            <person name="Toyoda A."/>
            <person name="Oliveira C."/>
            <person name="Osipova E."/>
            <person name="Leigh N.D."/>
            <person name="Simon A."/>
            <person name="Yun M.H."/>
        </authorList>
    </citation>
    <scope>NUCLEOTIDE SEQUENCE</scope>
    <source>
        <strain evidence="2">20211129_DDA</strain>
        <tissue evidence="2">Liver</tissue>
    </source>
</reference>
<dbReference type="Proteomes" id="UP001066276">
    <property type="component" value="Chromosome 1_1"/>
</dbReference>
<keyword evidence="1" id="KW-0472">Membrane</keyword>
<gene>
    <name evidence="2" type="ORF">NDU88_003961</name>
</gene>
<dbReference type="EMBL" id="JANPWB010000001">
    <property type="protein sequence ID" value="KAJ1216358.1"/>
    <property type="molecule type" value="Genomic_DNA"/>
</dbReference>
<evidence type="ECO:0000313" key="2">
    <source>
        <dbReference type="EMBL" id="KAJ1216358.1"/>
    </source>
</evidence>
<feature type="transmembrane region" description="Helical" evidence="1">
    <location>
        <begin position="20"/>
        <end position="39"/>
    </location>
</feature>
<organism evidence="2 3">
    <name type="scientific">Pleurodeles waltl</name>
    <name type="common">Iberian ribbed newt</name>
    <dbReference type="NCBI Taxonomy" id="8319"/>
    <lineage>
        <taxon>Eukaryota</taxon>
        <taxon>Metazoa</taxon>
        <taxon>Chordata</taxon>
        <taxon>Craniata</taxon>
        <taxon>Vertebrata</taxon>
        <taxon>Euteleostomi</taxon>
        <taxon>Amphibia</taxon>
        <taxon>Batrachia</taxon>
        <taxon>Caudata</taxon>
        <taxon>Salamandroidea</taxon>
        <taxon>Salamandridae</taxon>
        <taxon>Pleurodelinae</taxon>
        <taxon>Pleurodeles</taxon>
    </lineage>
</organism>
<name>A0AAV7WT61_PLEWA</name>
<keyword evidence="1" id="KW-1133">Transmembrane helix</keyword>
<sequence>MVPLIGNCPPDPAAPAPASLLLVAGPPFAQTVAAAILFWRPRSPAALLTAASPDFRVPIGGIKRAGPRLPPQSSSLSVRLHQPLATPPRRQVYEFEGVIWAFILTVKATPCCMMLIRLLLSVTRVFHCDTASVYGVDIAVY</sequence>
<protein>
    <submittedName>
        <fullName evidence="2">Uncharacterized protein</fullName>
    </submittedName>
</protein>